<keyword evidence="2" id="KW-0812">Transmembrane</keyword>
<dbReference type="Pfam" id="PF12770">
    <property type="entry name" value="CHAT"/>
    <property type="match status" value="1"/>
</dbReference>
<organism evidence="5">
    <name type="scientific">Selaginella moellendorffii</name>
    <name type="common">Spikemoss</name>
    <dbReference type="NCBI Taxonomy" id="88036"/>
    <lineage>
        <taxon>Eukaryota</taxon>
        <taxon>Viridiplantae</taxon>
        <taxon>Streptophyta</taxon>
        <taxon>Embryophyta</taxon>
        <taxon>Tracheophyta</taxon>
        <taxon>Lycopodiopsida</taxon>
        <taxon>Selaginellales</taxon>
        <taxon>Selaginellaceae</taxon>
        <taxon>Selaginella</taxon>
    </lineage>
</organism>
<dbReference type="HOGENOM" id="CLU_003857_0_0_1"/>
<dbReference type="InterPro" id="IPR024983">
    <property type="entry name" value="CHAT_dom"/>
</dbReference>
<feature type="coiled-coil region" evidence="1">
    <location>
        <begin position="654"/>
        <end position="700"/>
    </location>
</feature>
<dbReference type="Proteomes" id="UP000001514">
    <property type="component" value="Unassembled WGS sequence"/>
</dbReference>
<keyword evidence="5" id="KW-1185">Reference proteome</keyword>
<evidence type="ECO:0000313" key="5">
    <source>
        <dbReference type="Proteomes" id="UP000001514"/>
    </source>
</evidence>
<keyword evidence="2" id="KW-1133">Transmembrane helix</keyword>
<accession>D8RQK4</accession>
<evidence type="ECO:0000313" key="4">
    <source>
        <dbReference type="EMBL" id="EFJ25464.1"/>
    </source>
</evidence>
<evidence type="ECO:0000259" key="3">
    <source>
        <dbReference type="Pfam" id="PF12770"/>
    </source>
</evidence>
<dbReference type="EMBL" id="GL377586">
    <property type="protein sequence ID" value="EFJ25464.1"/>
    <property type="molecule type" value="Genomic_DNA"/>
</dbReference>
<keyword evidence="2" id="KW-0472">Membrane</keyword>
<feature type="transmembrane region" description="Helical" evidence="2">
    <location>
        <begin position="1491"/>
        <end position="1515"/>
    </location>
</feature>
<reference evidence="4 5" key="1">
    <citation type="journal article" date="2011" name="Science">
        <title>The Selaginella genome identifies genetic changes associated with the evolution of vascular plants.</title>
        <authorList>
            <person name="Banks J.A."/>
            <person name="Nishiyama T."/>
            <person name="Hasebe M."/>
            <person name="Bowman J.L."/>
            <person name="Gribskov M."/>
            <person name="dePamphilis C."/>
            <person name="Albert V.A."/>
            <person name="Aono N."/>
            <person name="Aoyama T."/>
            <person name="Ambrose B.A."/>
            <person name="Ashton N.W."/>
            <person name="Axtell M.J."/>
            <person name="Barker E."/>
            <person name="Barker M.S."/>
            <person name="Bennetzen J.L."/>
            <person name="Bonawitz N.D."/>
            <person name="Chapple C."/>
            <person name="Cheng C."/>
            <person name="Correa L.G."/>
            <person name="Dacre M."/>
            <person name="DeBarry J."/>
            <person name="Dreyer I."/>
            <person name="Elias M."/>
            <person name="Engstrom E.M."/>
            <person name="Estelle M."/>
            <person name="Feng L."/>
            <person name="Finet C."/>
            <person name="Floyd S.K."/>
            <person name="Frommer W.B."/>
            <person name="Fujita T."/>
            <person name="Gramzow L."/>
            <person name="Gutensohn M."/>
            <person name="Harholt J."/>
            <person name="Hattori M."/>
            <person name="Heyl A."/>
            <person name="Hirai T."/>
            <person name="Hiwatashi Y."/>
            <person name="Ishikawa M."/>
            <person name="Iwata M."/>
            <person name="Karol K.G."/>
            <person name="Koehler B."/>
            <person name="Kolukisaoglu U."/>
            <person name="Kubo M."/>
            <person name="Kurata T."/>
            <person name="Lalonde S."/>
            <person name="Li K."/>
            <person name="Li Y."/>
            <person name="Litt A."/>
            <person name="Lyons E."/>
            <person name="Manning G."/>
            <person name="Maruyama T."/>
            <person name="Michael T.P."/>
            <person name="Mikami K."/>
            <person name="Miyazaki S."/>
            <person name="Morinaga S."/>
            <person name="Murata T."/>
            <person name="Mueller-Roeber B."/>
            <person name="Nelson D.R."/>
            <person name="Obara M."/>
            <person name="Oguri Y."/>
            <person name="Olmstead R.G."/>
            <person name="Onodera N."/>
            <person name="Petersen B.L."/>
            <person name="Pils B."/>
            <person name="Prigge M."/>
            <person name="Rensing S.A."/>
            <person name="Riano-Pachon D.M."/>
            <person name="Roberts A.W."/>
            <person name="Sato Y."/>
            <person name="Scheller H.V."/>
            <person name="Schulz B."/>
            <person name="Schulz C."/>
            <person name="Shakirov E.V."/>
            <person name="Shibagaki N."/>
            <person name="Shinohara N."/>
            <person name="Shippen D.E."/>
            <person name="Soerensen I."/>
            <person name="Sotooka R."/>
            <person name="Sugimoto N."/>
            <person name="Sugita M."/>
            <person name="Sumikawa N."/>
            <person name="Tanurdzic M."/>
            <person name="Theissen G."/>
            <person name="Ulvskov P."/>
            <person name="Wakazuki S."/>
            <person name="Weng J.K."/>
            <person name="Willats W.W."/>
            <person name="Wipf D."/>
            <person name="Wolf P.G."/>
            <person name="Yang L."/>
            <person name="Zimmer A.D."/>
            <person name="Zhu Q."/>
            <person name="Mitros T."/>
            <person name="Hellsten U."/>
            <person name="Loque D."/>
            <person name="Otillar R."/>
            <person name="Salamov A."/>
            <person name="Schmutz J."/>
            <person name="Shapiro H."/>
            <person name="Lindquist E."/>
            <person name="Lucas S."/>
            <person name="Rokhsar D."/>
            <person name="Grigoriev I.V."/>
        </authorList>
    </citation>
    <scope>NUCLEOTIDE SEQUENCE [LARGE SCALE GENOMIC DNA]</scope>
</reference>
<dbReference type="KEGG" id="smo:SELMODRAFT_413532"/>
<keyword evidence="1" id="KW-0175">Coiled coil</keyword>
<evidence type="ECO:0000256" key="2">
    <source>
        <dbReference type="SAM" id="Phobius"/>
    </source>
</evidence>
<dbReference type="PANTHER" id="PTHR10098:SF111">
    <property type="entry name" value="CHAT DOMAIN-CONTAINING PROTEIN"/>
    <property type="match status" value="1"/>
</dbReference>
<dbReference type="Gramene" id="EFJ25464">
    <property type="protein sequence ID" value="EFJ25464"/>
    <property type="gene ID" value="SELMODRAFT_413532"/>
</dbReference>
<evidence type="ECO:0000256" key="1">
    <source>
        <dbReference type="SAM" id="Coils"/>
    </source>
</evidence>
<dbReference type="PANTHER" id="PTHR10098">
    <property type="entry name" value="RAPSYN-RELATED"/>
    <property type="match status" value="1"/>
</dbReference>
<gene>
    <name evidence="4" type="ORF">SELMODRAFT_413532</name>
</gene>
<dbReference type="InParanoid" id="D8RQK4"/>
<proteinExistence type="predicted"/>
<sequence length="1554" mass="175210">MALFDSRSWMHSDGSFSPKHCESFFSFNAILDVIMLSFTEALLKFFQPFSPESKDTAARFEQEMEGTCCSSCLKRAVLVLKELFESKQDLKAAVKSFVDCHFICLKQGDADGFLWSTKLLQGVIGHFSEKDLEPESLSVFLLECFANDQQQEEEDPQALSAFHVATLHRDKALFDSCLDSARSDFLRYHAAMGLGLIIQQDGGEGALKCFQVAKSIAEGLDVEYRAIASYWMMKTLAQLQEANIALDQVFTGSVISSALVTMVKAKIKQKEGQAGKEVVSVYAEARRTLANFMVNLNDKLAEKLESSCCSTLFLLEFIRYDNFTKFSMLMLPSRPDPEALPTPLNVCFAAYDFYREARLEILKLQENWNDAKDARAHIEEGYDTGLDSLVLGHEIALKMDDLDSIYWAGVFLDNYINREITADTQAMVSRLIACFEKYENEDNKAWAYYYVGRKGTIDGRFSRTQYELLEKSLEQAKTGMLRYFAAYTLGHACSDKKSRQEYLESAKHCALQTGNEELIIDVMLELFVLLIERQMFQNASELCQELEKMINSSHFSSVVFGQGVVALMEGHLKVAWGDHSGSFLHFQRAVHLLEPLQTLYPAALVTYMCGENKRTVSYFGRACLQRSFSSATTAIENFVKNSSKGIPHLGIELYDEAQLEFDEILESLKELDKLEEEGDLEQQESRIAHLLQALKRDHREVELHGRLEVFEARVWMKMAHLAHAYYERLSQEDDQIASPISLVNEFMTQATQLAEATFLRGTAVPPVLCSHGFLLWKMGFTRDAVQKLEQALRHWLRVDENFGYVSTGRITNIESIKVYFKGVQMVLFEANEFKRAMIWSERSHARDMLFLVTREGDRENSTEFDMDDDRAWLEVEEISKLMGKDTAIVVISHLSTAAFSSVATYLLHDGELVDFRKRYGFQVCSPSDLLELMKDNDADSALRDYYDIIVKPLESRLESIQPKRLIFVPTEDVSLVPFGAMIDEDDNYLIQRYAVATVSSLRLLNHCDKRRRALRQQKQKSQTSSSLVVGNPSKDLYYATKEAEMVESFLKRANTGSVVNLLCEADATKDLVLQQLPESDWIHIASHGTVTADFPDGALVLAVPEEHRDDLAKSARSSEFEECLVRALTTASVSDRLTGDEVVELAGQGPFRASAAVLSACNSGIGRVFAEGILALPRSFHISGVPSVVISLWNVKDESTQVLMEKMYGNLVEEGMDIGSALQKAAVEMIEADDGCQKLYDVRHWAAFFVSGSPFTTLFIQLNKPSLGETEESSCSSCLKRAVLLLEELSKNKQDLKPTVKSFADCHFICLKQGDADGFLWSTKLLQGVINHFSSEDLEPDTLSVFLLECFANSQQQQEEDPQALAAFQVATRHQEKALFTSWLDSARSDLLSPQAEALDVEYKAIASYWMMKTLSQLGELQEAKIALDQVFTGSVISSALASMIKAKIKQKEGGDWKEVVSVDKLAEELASSCCSTLFLNHIRYDRFTEFFILMLFFISTATPLNVCFAAYDLYREARCEITMLQEGRVDAEDARSHIEEGIEVTYDKDLNRL</sequence>
<protein>
    <recommendedName>
        <fullName evidence="3">CHAT domain-containing protein</fullName>
    </recommendedName>
</protein>
<name>D8RQK4_SELML</name>
<feature type="domain" description="CHAT" evidence="3">
    <location>
        <begin position="942"/>
        <end position="1253"/>
    </location>
</feature>